<accession>A0AAD6Z633</accession>
<comment type="caution">
    <text evidence="2">The sequence shown here is derived from an EMBL/GenBank/DDBJ whole genome shotgun (WGS) entry which is preliminary data.</text>
</comment>
<sequence length="475" mass="52944">MSEQHISNSEHICFGHFFDMFWDFRDMEYGVVVEEGPEFGLSSNLLGLGKFAEVASTSVRYDYFHITGVSGCNFDQCCWYIPEGVCEYFCGFIWVFWMSPGKKLCQEVKFWREWGLMWGYNILHQGDLVETCEGSVGSMHIAYESQDQWFGDEISTQCSKFGTAPRAVLEGTNVGIQRIAILYRQMFANKKLLNAVVKMKDSKLHPGIYVVQKIIGEARGKAGQGSRQGRWYIIWGGGAAVHRQRGGQQVSKRGGRKRGSDQGRRSNERERRSSGRVCPSNKWGHSERVQRSNEWVGRAMGGGSGGTATRGSEIVGGEVDVAIGNGAGPGKGRGPKGRLANDMPDLMYRDRSGWIGVIMGRFEDQRNPGAAGRFYARYGSRNAPQCNGKYSIIERIQSQICDEGAREVQHPPILTTTTRDPTNQLPHLRTFAGGVHGEEYRHPTRCARINAPDDAAVGGWVADQLQIRQHVGARI</sequence>
<gene>
    <name evidence="2" type="ORF">DFH08DRAFT_824000</name>
</gene>
<dbReference type="Proteomes" id="UP001218218">
    <property type="component" value="Unassembled WGS sequence"/>
</dbReference>
<dbReference type="EMBL" id="JARIHO010000086">
    <property type="protein sequence ID" value="KAJ7307917.1"/>
    <property type="molecule type" value="Genomic_DNA"/>
</dbReference>
<keyword evidence="3" id="KW-1185">Reference proteome</keyword>
<organism evidence="2 3">
    <name type="scientific">Mycena albidolilacea</name>
    <dbReference type="NCBI Taxonomy" id="1033008"/>
    <lineage>
        <taxon>Eukaryota</taxon>
        <taxon>Fungi</taxon>
        <taxon>Dikarya</taxon>
        <taxon>Basidiomycota</taxon>
        <taxon>Agaricomycotina</taxon>
        <taxon>Agaricomycetes</taxon>
        <taxon>Agaricomycetidae</taxon>
        <taxon>Agaricales</taxon>
        <taxon>Marasmiineae</taxon>
        <taxon>Mycenaceae</taxon>
        <taxon>Mycena</taxon>
    </lineage>
</organism>
<evidence type="ECO:0000313" key="3">
    <source>
        <dbReference type="Proteomes" id="UP001218218"/>
    </source>
</evidence>
<feature type="region of interest" description="Disordered" evidence="1">
    <location>
        <begin position="243"/>
        <end position="289"/>
    </location>
</feature>
<proteinExistence type="predicted"/>
<name>A0AAD6Z633_9AGAR</name>
<evidence type="ECO:0000313" key="2">
    <source>
        <dbReference type="EMBL" id="KAJ7307917.1"/>
    </source>
</evidence>
<reference evidence="2" key="1">
    <citation type="submission" date="2023-03" db="EMBL/GenBank/DDBJ databases">
        <title>Massive genome expansion in bonnet fungi (Mycena s.s.) driven by repeated elements and novel gene families across ecological guilds.</title>
        <authorList>
            <consortium name="Lawrence Berkeley National Laboratory"/>
            <person name="Harder C.B."/>
            <person name="Miyauchi S."/>
            <person name="Viragh M."/>
            <person name="Kuo A."/>
            <person name="Thoen E."/>
            <person name="Andreopoulos B."/>
            <person name="Lu D."/>
            <person name="Skrede I."/>
            <person name="Drula E."/>
            <person name="Henrissat B."/>
            <person name="Morin E."/>
            <person name="Kohler A."/>
            <person name="Barry K."/>
            <person name="LaButti K."/>
            <person name="Morin E."/>
            <person name="Salamov A."/>
            <person name="Lipzen A."/>
            <person name="Mereny Z."/>
            <person name="Hegedus B."/>
            <person name="Baldrian P."/>
            <person name="Stursova M."/>
            <person name="Weitz H."/>
            <person name="Taylor A."/>
            <person name="Grigoriev I.V."/>
            <person name="Nagy L.G."/>
            <person name="Martin F."/>
            <person name="Kauserud H."/>
        </authorList>
    </citation>
    <scope>NUCLEOTIDE SEQUENCE</scope>
    <source>
        <strain evidence="2">CBHHK002</strain>
    </source>
</reference>
<feature type="compositionally biased region" description="Basic and acidic residues" evidence="1">
    <location>
        <begin position="258"/>
        <end position="273"/>
    </location>
</feature>
<evidence type="ECO:0000256" key="1">
    <source>
        <dbReference type="SAM" id="MobiDB-lite"/>
    </source>
</evidence>
<protein>
    <submittedName>
        <fullName evidence="2">Uncharacterized protein</fullName>
    </submittedName>
</protein>
<feature type="region of interest" description="Disordered" evidence="1">
    <location>
        <begin position="325"/>
        <end position="344"/>
    </location>
</feature>
<dbReference type="AlphaFoldDB" id="A0AAD6Z633"/>